<keyword evidence="1" id="KW-0812">Transmembrane</keyword>
<dbReference type="Proteomes" id="UP000679213">
    <property type="component" value="Chromosome I"/>
</dbReference>
<reference evidence="2 3" key="1">
    <citation type="submission" date="2020-04" db="EMBL/GenBank/DDBJ databases">
        <authorList>
            <consortium name="Genoscope - CEA"/>
            <person name="William W."/>
        </authorList>
    </citation>
    <scope>NUCLEOTIDE SEQUENCE [LARGE SCALE GENOMIC DNA]</scope>
    <source>
        <strain evidence="2 3">SG7</strain>
    </source>
</reference>
<organism evidence="2 3">
    <name type="scientific">Methanocaldococcus lauensis</name>
    <dbReference type="NCBI Taxonomy" id="2546128"/>
    <lineage>
        <taxon>Archaea</taxon>
        <taxon>Methanobacteriati</taxon>
        <taxon>Methanobacteriota</taxon>
        <taxon>Methanomada group</taxon>
        <taxon>Methanococci</taxon>
        <taxon>Methanococcales</taxon>
        <taxon>Methanocaldococcaceae</taxon>
        <taxon>Methanocaldococcus</taxon>
    </lineage>
</organism>
<keyword evidence="1" id="KW-1133">Transmembrane helix</keyword>
<protein>
    <submittedName>
        <fullName evidence="2">Uncharacterized protein</fullName>
    </submittedName>
</protein>
<dbReference type="KEGG" id="mesg:MLAUSG7_1087"/>
<proteinExistence type="predicted"/>
<keyword evidence="3" id="KW-1185">Reference proteome</keyword>
<gene>
    <name evidence="2" type="ORF">MLAUSG7_1087</name>
</gene>
<evidence type="ECO:0000256" key="1">
    <source>
        <dbReference type="SAM" id="Phobius"/>
    </source>
</evidence>
<dbReference type="AlphaFoldDB" id="A0A8D6PV61"/>
<evidence type="ECO:0000313" key="3">
    <source>
        <dbReference type="Proteomes" id="UP000679213"/>
    </source>
</evidence>
<dbReference type="EMBL" id="LR792632">
    <property type="protein sequence ID" value="CAB3289163.1"/>
    <property type="molecule type" value="Genomic_DNA"/>
</dbReference>
<keyword evidence="1" id="KW-0472">Membrane</keyword>
<feature type="transmembrane region" description="Helical" evidence="1">
    <location>
        <begin position="12"/>
        <end position="32"/>
    </location>
</feature>
<name>A0A8D6PV61_9EURY</name>
<dbReference type="GeneID" id="65883882"/>
<sequence length="385" mass="44180">MVEMNKKGQFFIIGGVILAIGLILFFLLGFNVNTSDNYYLSVFKMIDVKNSIEECLINSLISNSDLNNNLNILKNSYKDEGIEIDYKKIEFSNIQYEAKNLTFNFSLYNNIFSYNISNHGFGGIFNGTLNISNVAFNENISLIVNENSSIADSINVSSGNYVEVFVYDKFGNLLINKTIYNNSSYKITLYYYTTNISKEGNFITFILAKDIFNNSLMENVSFINTSGYYNVYENKTYINISINGSFFGYLYVKSSYKNYTTIVNESNNYVFNDTISPIYIELLNNYSDVIFIYRLNESITNFTDNSYIIINESCTNNYFNALYGNSSMIYVSLHDEDFNHNISIFSPQKGSSSKGLVLADIYIINPTMFYSSLNNLFEYQSWNIN</sequence>
<accession>A0A8D6PV61</accession>
<evidence type="ECO:0000313" key="2">
    <source>
        <dbReference type="EMBL" id="CAB3289163.1"/>
    </source>
</evidence>
<dbReference type="RefSeq" id="WP_214399446.1">
    <property type="nucleotide sequence ID" value="NZ_LR792632.1"/>
</dbReference>